<accession>A0A0W8E348</accession>
<dbReference type="InterPro" id="IPR009706">
    <property type="entry name" value="DUF1287"/>
</dbReference>
<proteinExistence type="predicted"/>
<evidence type="ECO:0000313" key="1">
    <source>
        <dbReference type="EMBL" id="KUG03028.1"/>
    </source>
</evidence>
<dbReference type="Pfam" id="PF06940">
    <property type="entry name" value="DUF1287"/>
    <property type="match status" value="1"/>
</dbReference>
<gene>
    <name evidence="1" type="ORF">ASZ90_019571</name>
</gene>
<name>A0A0W8E348_9ZZZZ</name>
<dbReference type="EMBL" id="LNQE01001896">
    <property type="protein sequence ID" value="KUG03028.1"/>
    <property type="molecule type" value="Genomic_DNA"/>
</dbReference>
<sequence length="230" mass="25847">MKIRNLLILLTIILALLFMVVIMPELSLSGLGNQLQNKIPDNSVQNIPSPVESIPAGQLTVPDLILLGAREEAKKGTLYDASYQVIDYPGGDVAHDRGACTDVVIRAFRNAGIDIQQLIHEDMLADFPSYPHNWGLNATDPNIDHRRVPNQVTFMSRHGKTLSLDPTQHPEDWNWGDVVYWKFPNGDEHCGIVSDRLNKRGLPLVIHNAGICQEEDALLRWEITGHYRYP</sequence>
<dbReference type="AlphaFoldDB" id="A0A0W8E348"/>
<comment type="caution">
    <text evidence="1">The sequence shown here is derived from an EMBL/GenBank/DDBJ whole genome shotgun (WGS) entry which is preliminary data.</text>
</comment>
<reference evidence="1" key="1">
    <citation type="journal article" date="2015" name="Proc. Natl. Acad. Sci. U.S.A.">
        <title>Networks of energetic and metabolic interactions define dynamics in microbial communities.</title>
        <authorList>
            <person name="Embree M."/>
            <person name="Liu J.K."/>
            <person name="Al-Bassam M.M."/>
            <person name="Zengler K."/>
        </authorList>
    </citation>
    <scope>NUCLEOTIDE SEQUENCE</scope>
</reference>
<protein>
    <submittedName>
        <fullName evidence="1">Putative periplasmic protein</fullName>
    </submittedName>
</protein>
<organism evidence="1">
    <name type="scientific">hydrocarbon metagenome</name>
    <dbReference type="NCBI Taxonomy" id="938273"/>
    <lineage>
        <taxon>unclassified sequences</taxon>
        <taxon>metagenomes</taxon>
        <taxon>ecological metagenomes</taxon>
    </lineage>
</organism>